<dbReference type="AlphaFoldDB" id="A0A0K2VLA1"/>
<organism evidence="1">
    <name type="scientific">Lepeophtheirus salmonis</name>
    <name type="common">Salmon louse</name>
    <name type="synonym">Caligus salmonis</name>
    <dbReference type="NCBI Taxonomy" id="72036"/>
    <lineage>
        <taxon>Eukaryota</taxon>
        <taxon>Metazoa</taxon>
        <taxon>Ecdysozoa</taxon>
        <taxon>Arthropoda</taxon>
        <taxon>Crustacea</taxon>
        <taxon>Multicrustacea</taxon>
        <taxon>Hexanauplia</taxon>
        <taxon>Copepoda</taxon>
        <taxon>Siphonostomatoida</taxon>
        <taxon>Caligidae</taxon>
        <taxon>Lepeophtheirus</taxon>
    </lineage>
</organism>
<sequence>MVMASRVNIYTFLEGFYQPFETRTFI</sequence>
<reference evidence="1" key="1">
    <citation type="submission" date="2014-05" db="EMBL/GenBank/DDBJ databases">
        <authorList>
            <person name="Chronopoulou M."/>
        </authorList>
    </citation>
    <scope>NUCLEOTIDE SEQUENCE</scope>
    <source>
        <tissue evidence="1">Whole organism</tissue>
    </source>
</reference>
<accession>A0A0K2VLA1</accession>
<protein>
    <submittedName>
        <fullName evidence="1">Uncharacterized protein</fullName>
    </submittedName>
</protein>
<dbReference type="EMBL" id="HACA01033611">
    <property type="protein sequence ID" value="CDW50972.1"/>
    <property type="molecule type" value="Transcribed_RNA"/>
</dbReference>
<proteinExistence type="predicted"/>
<name>A0A0K2VLA1_LEPSM</name>
<evidence type="ECO:0000313" key="1">
    <source>
        <dbReference type="EMBL" id="CDW50972.1"/>
    </source>
</evidence>